<dbReference type="GeneID" id="18917589"/>
<dbReference type="EMBL" id="JH930474">
    <property type="protein sequence ID" value="EKM53574.1"/>
    <property type="molecule type" value="Genomic_DNA"/>
</dbReference>
<organism evidence="2 3">
    <name type="scientific">Phanerochaete carnosa (strain HHB-10118-sp)</name>
    <name type="common">White-rot fungus</name>
    <name type="synonym">Peniophora carnosa</name>
    <dbReference type="NCBI Taxonomy" id="650164"/>
    <lineage>
        <taxon>Eukaryota</taxon>
        <taxon>Fungi</taxon>
        <taxon>Dikarya</taxon>
        <taxon>Basidiomycota</taxon>
        <taxon>Agaricomycotina</taxon>
        <taxon>Agaricomycetes</taxon>
        <taxon>Polyporales</taxon>
        <taxon>Phanerochaetaceae</taxon>
        <taxon>Phanerochaete</taxon>
    </lineage>
</organism>
<sequence length="376" mass="40625">MKENTHSRVPFSVLATAGSPSEPAHSRPPTPYHPNDDLEDMYLNPNPDLYLPEEPETLDTAPALDPVLPSESEEAYDPLSTPHPRHVANILPLASPFSSREATPCDRSLVDSPLSSPSPVKPLTVTRTLPVAGSTTKKKEMGRLIAARAFASSTPASTPLPSARKVPVQPSSVKPMRPMPPPEVPKEKRVKEATKKSAQLGKMKGKVKAQEEEEEEVQDPMMISQKLEKLLPKRTVRRRANGTAAITETSQPRSRGRPRKKASSPQESEAGSGSESGGGGGESSSPLATRKRKAPARATHQSHPVKRMRVEVVISRPPPHLRKSGDPSPVRSRAKPASSKPASTRRSAKAKGKGREHAGLRKVGEEDSVRVPRPHA</sequence>
<feature type="compositionally biased region" description="Low complexity" evidence="1">
    <location>
        <begin position="152"/>
        <end position="176"/>
    </location>
</feature>
<reference evidence="2 3" key="1">
    <citation type="journal article" date="2012" name="BMC Genomics">
        <title>Comparative genomics of the white-rot fungi, Phanerochaete carnosa and P. chrysosporium, to elucidate the genetic basis of the distinct wood types they colonize.</title>
        <authorList>
            <person name="Suzuki H."/>
            <person name="MacDonald J."/>
            <person name="Syed K."/>
            <person name="Salamov A."/>
            <person name="Hori C."/>
            <person name="Aerts A."/>
            <person name="Henrissat B."/>
            <person name="Wiebenga A."/>
            <person name="vanKuyk P.A."/>
            <person name="Barry K."/>
            <person name="Lindquist E."/>
            <person name="LaButti K."/>
            <person name="Lapidus A."/>
            <person name="Lucas S."/>
            <person name="Coutinho P."/>
            <person name="Gong Y."/>
            <person name="Samejima M."/>
            <person name="Mahadevan R."/>
            <person name="Abou-Zaid M."/>
            <person name="de Vries R.P."/>
            <person name="Igarashi K."/>
            <person name="Yadav J.S."/>
            <person name="Grigoriev I.V."/>
            <person name="Master E.R."/>
        </authorList>
    </citation>
    <scope>NUCLEOTIDE SEQUENCE [LARGE SCALE GENOMIC DNA]</scope>
    <source>
        <strain evidence="2 3">HHB-10118-sp</strain>
    </source>
</reference>
<dbReference type="InParanoid" id="K5W3R7"/>
<feature type="compositionally biased region" description="Low complexity" evidence="1">
    <location>
        <begin position="110"/>
        <end position="125"/>
    </location>
</feature>
<evidence type="ECO:0000256" key="1">
    <source>
        <dbReference type="SAM" id="MobiDB-lite"/>
    </source>
</evidence>
<evidence type="ECO:0000313" key="3">
    <source>
        <dbReference type="Proteomes" id="UP000008370"/>
    </source>
</evidence>
<gene>
    <name evidence="2" type="ORF">PHACADRAFT_259998</name>
</gene>
<feature type="region of interest" description="Disordered" evidence="1">
    <location>
        <begin position="152"/>
        <end position="376"/>
    </location>
</feature>
<accession>K5W3R7</accession>
<keyword evidence="3" id="KW-1185">Reference proteome</keyword>
<feature type="region of interest" description="Disordered" evidence="1">
    <location>
        <begin position="98"/>
        <end position="137"/>
    </location>
</feature>
<dbReference type="AlphaFoldDB" id="K5W3R7"/>
<dbReference type="HOGENOM" id="CLU_735898_0_0_1"/>
<dbReference type="RefSeq" id="XP_007398260.1">
    <property type="nucleotide sequence ID" value="XM_007398198.1"/>
</dbReference>
<feature type="compositionally biased region" description="Basic and acidic residues" evidence="1">
    <location>
        <begin position="184"/>
        <end position="195"/>
    </location>
</feature>
<dbReference type="Proteomes" id="UP000008370">
    <property type="component" value="Unassembled WGS sequence"/>
</dbReference>
<feature type="compositionally biased region" description="Basic and acidic residues" evidence="1">
    <location>
        <begin position="353"/>
        <end position="370"/>
    </location>
</feature>
<name>K5W3R7_PHACS</name>
<dbReference type="OrthoDB" id="2803148at2759"/>
<dbReference type="KEGG" id="pco:PHACADRAFT_259998"/>
<evidence type="ECO:0000313" key="2">
    <source>
        <dbReference type="EMBL" id="EKM53574.1"/>
    </source>
</evidence>
<feature type="region of interest" description="Disordered" evidence="1">
    <location>
        <begin position="1"/>
        <end position="83"/>
    </location>
</feature>
<feature type="compositionally biased region" description="Polar residues" evidence="1">
    <location>
        <begin position="244"/>
        <end position="253"/>
    </location>
</feature>
<proteinExistence type="predicted"/>
<protein>
    <submittedName>
        <fullName evidence="2">Uncharacterized protein</fullName>
    </submittedName>
</protein>